<dbReference type="InterPro" id="IPR010247">
    <property type="entry name" value="HutG_amidohyd"/>
</dbReference>
<dbReference type="Gene3D" id="3.40.630.40">
    <property type="entry name" value="Zn-dependent exopeptidases"/>
    <property type="match status" value="1"/>
</dbReference>
<dbReference type="RefSeq" id="WP_272742868.1">
    <property type="nucleotide sequence ID" value="NZ_JAQQKV010000001.1"/>
</dbReference>
<dbReference type="SUPFAM" id="SSF53187">
    <property type="entry name" value="Zn-dependent exopeptidases"/>
    <property type="match status" value="1"/>
</dbReference>
<dbReference type="Pfam" id="PF05013">
    <property type="entry name" value="FGase"/>
    <property type="match status" value="1"/>
</dbReference>
<gene>
    <name evidence="1" type="primary">hutG</name>
    <name evidence="1" type="ORF">PQU98_00185</name>
</gene>
<keyword evidence="1" id="KW-0378">Hydrolase</keyword>
<reference evidence="1 2" key="1">
    <citation type="submission" date="2023-01" db="EMBL/GenBank/DDBJ databases">
        <title>Novel species of the genus Asticcacaulis isolated from rivers.</title>
        <authorList>
            <person name="Lu H."/>
        </authorList>
    </citation>
    <scope>NUCLEOTIDE SEQUENCE [LARGE SCALE GENOMIC DNA]</scope>
    <source>
        <strain evidence="1 2">LKC15W</strain>
    </source>
</reference>
<name>A0ABT5HE51_9CAUL</name>
<organism evidence="1 2">
    <name type="scientific">Asticcacaulis machinosus</name>
    <dbReference type="NCBI Taxonomy" id="2984211"/>
    <lineage>
        <taxon>Bacteria</taxon>
        <taxon>Pseudomonadati</taxon>
        <taxon>Pseudomonadota</taxon>
        <taxon>Alphaproteobacteria</taxon>
        <taxon>Caulobacterales</taxon>
        <taxon>Caulobacteraceae</taxon>
        <taxon>Asticcacaulis</taxon>
    </lineage>
</organism>
<dbReference type="Proteomes" id="UP001218579">
    <property type="component" value="Unassembled WGS sequence"/>
</dbReference>
<accession>A0ABT5HE51</accession>
<dbReference type="EC" id="3.5.1.68" evidence="1"/>
<dbReference type="EMBL" id="JAQQKV010000001">
    <property type="protein sequence ID" value="MDC7674539.1"/>
    <property type="molecule type" value="Genomic_DNA"/>
</dbReference>
<evidence type="ECO:0000313" key="1">
    <source>
        <dbReference type="EMBL" id="MDC7674539.1"/>
    </source>
</evidence>
<dbReference type="GO" id="GO:0050129">
    <property type="term" value="F:N-formylglutamate deformylase activity"/>
    <property type="evidence" value="ECO:0007669"/>
    <property type="project" value="UniProtKB-EC"/>
</dbReference>
<dbReference type="NCBIfam" id="TIGR02017">
    <property type="entry name" value="hutG_amidohyd"/>
    <property type="match status" value="1"/>
</dbReference>
<comment type="caution">
    <text evidence="1">The sequence shown here is derived from an EMBL/GenBank/DDBJ whole genome shotgun (WGS) entry which is preliminary data.</text>
</comment>
<keyword evidence="2" id="KW-1185">Reference proteome</keyword>
<evidence type="ECO:0000313" key="2">
    <source>
        <dbReference type="Proteomes" id="UP001218579"/>
    </source>
</evidence>
<protein>
    <submittedName>
        <fullName evidence="1">N-formylglutamate deformylase</fullName>
        <ecNumber evidence="1">3.5.1.68</ecNumber>
    </submittedName>
</protein>
<proteinExistence type="predicted"/>
<sequence>MDIIPALPLFEVHEGDSPLVIAAPHVGTHLPADIAARMTPTGQSVGETDFHVHRLYDFARSLGASTLWATHSRYVIDLNRPPDGQLLYPGQFETGLCPLTDFDLNPLYRAGLEPDATEIEHRRRQYHAPYHQQLTKLLDTARARHGYALLIDAHSIRSAIPSLFNGPLPDVNLGSNDGRTLSPQILEVVRKWQATPSDFSSVLDGRFKGGYTTRHYGRPEINQFSLQTEIVQDRYLDTADPRTFHTGRAEAMSMRLKSLAEALLSALEQSYRPH</sequence>
<dbReference type="InterPro" id="IPR007709">
    <property type="entry name" value="N-FG_amidohydro"/>
</dbReference>